<gene>
    <name evidence="1" type="ORF">IWQ57_006881</name>
</gene>
<comment type="caution">
    <text evidence="1">The sequence shown here is derived from an EMBL/GenBank/DDBJ whole genome shotgun (WGS) entry which is preliminary data.</text>
</comment>
<evidence type="ECO:0000313" key="2">
    <source>
        <dbReference type="Proteomes" id="UP001140234"/>
    </source>
</evidence>
<organism evidence="1 2">
    <name type="scientific">Coemansia nantahalensis</name>
    <dbReference type="NCBI Taxonomy" id="2789366"/>
    <lineage>
        <taxon>Eukaryota</taxon>
        <taxon>Fungi</taxon>
        <taxon>Fungi incertae sedis</taxon>
        <taxon>Zoopagomycota</taxon>
        <taxon>Kickxellomycotina</taxon>
        <taxon>Kickxellomycetes</taxon>
        <taxon>Kickxellales</taxon>
        <taxon>Kickxellaceae</taxon>
        <taxon>Coemansia</taxon>
    </lineage>
</organism>
<sequence length="112" mass="11563">AAAAAATATAPLTGGPASSQGRWIWRQTGGGPRLESRQRTCGALCGKQSTFTCCSSAALLRRRHTWSSTRAGSRARTWHSGSANGACGLTTCWPRRGPGTSQGPTAGMPRCS</sequence>
<accession>A0ACC1JIF1</accession>
<reference evidence="1" key="1">
    <citation type="submission" date="2022-07" db="EMBL/GenBank/DDBJ databases">
        <title>Phylogenomic reconstructions and comparative analyses of Kickxellomycotina fungi.</title>
        <authorList>
            <person name="Reynolds N.K."/>
            <person name="Stajich J.E."/>
            <person name="Barry K."/>
            <person name="Grigoriev I.V."/>
            <person name="Crous P."/>
            <person name="Smith M.E."/>
        </authorList>
    </citation>
    <scope>NUCLEOTIDE SEQUENCE</scope>
    <source>
        <strain evidence="1">CBS 109366</strain>
    </source>
</reference>
<protein>
    <submittedName>
        <fullName evidence="1">Uncharacterized protein</fullName>
    </submittedName>
</protein>
<feature type="non-terminal residue" evidence="1">
    <location>
        <position position="1"/>
    </location>
</feature>
<proteinExistence type="predicted"/>
<evidence type="ECO:0000313" key="1">
    <source>
        <dbReference type="EMBL" id="KAJ2758258.1"/>
    </source>
</evidence>
<dbReference type="Proteomes" id="UP001140234">
    <property type="component" value="Unassembled WGS sequence"/>
</dbReference>
<feature type="non-terminal residue" evidence="1">
    <location>
        <position position="112"/>
    </location>
</feature>
<name>A0ACC1JIF1_9FUNG</name>
<dbReference type="EMBL" id="JANBUJ010004169">
    <property type="protein sequence ID" value="KAJ2758258.1"/>
    <property type="molecule type" value="Genomic_DNA"/>
</dbReference>
<keyword evidence="2" id="KW-1185">Reference proteome</keyword>